<evidence type="ECO:0000256" key="1">
    <source>
        <dbReference type="SAM" id="SignalP"/>
    </source>
</evidence>
<sequence>MRALLPVLLALPTAAALQPSPSASPAPAPLRVAVLSDFNGAYGATMYPAALGRVMNRVLNEWRPDAVLSAGDLIAGQKASLTDAQVRAMWAAFDRNVGAPLSNARIPFGFTLGNHDAGLARDRREAAAYWNAHTPALKFVDRAAFPFRFSFTLGGGRVFVVSLDAAGPQVDAAQRAWLARELARPEARGAGLRLVLGHLPLAGVSTGKNRPGEVIRGADALRGVMERGGVNLYVHGHHAAFYPARLGGSAVSGAGTGAGLNVLSSGGIGGRDYLGFPGTARSTVTLLTLWPEQGRVTFQTYDADTGQELKTDALPPRIDGLGGPLVRVSEFR</sequence>
<reference evidence="4" key="1">
    <citation type="journal article" date="2019" name="Int. J. Syst. Evol. Microbiol.">
        <title>The Global Catalogue of Microorganisms (GCM) 10K type strain sequencing project: providing services to taxonomists for standard genome sequencing and annotation.</title>
        <authorList>
            <consortium name="The Broad Institute Genomics Platform"/>
            <consortium name="The Broad Institute Genome Sequencing Center for Infectious Disease"/>
            <person name="Wu L."/>
            <person name="Ma J."/>
        </authorList>
    </citation>
    <scope>NUCLEOTIDE SEQUENCE [LARGE SCALE GENOMIC DNA]</scope>
    <source>
        <strain evidence="4">KCTC 33842</strain>
    </source>
</reference>
<keyword evidence="1" id="KW-0732">Signal</keyword>
<dbReference type="SUPFAM" id="SSF56300">
    <property type="entry name" value="Metallo-dependent phosphatases"/>
    <property type="match status" value="1"/>
</dbReference>
<dbReference type="Gene3D" id="3.60.21.10">
    <property type="match status" value="1"/>
</dbReference>
<comment type="caution">
    <text evidence="3">The sequence shown here is derived from an EMBL/GenBank/DDBJ whole genome shotgun (WGS) entry which is preliminary data.</text>
</comment>
<protein>
    <submittedName>
        <fullName evidence="3">Metallophosphoesterase family protein</fullName>
        <ecNumber evidence="3">3.1.-.-</ecNumber>
    </submittedName>
</protein>
<dbReference type="EMBL" id="JBHUMK010000060">
    <property type="protein sequence ID" value="MFD2610352.1"/>
    <property type="molecule type" value="Genomic_DNA"/>
</dbReference>
<dbReference type="InterPro" id="IPR029052">
    <property type="entry name" value="Metallo-depent_PP-like"/>
</dbReference>
<keyword evidence="3" id="KW-0378">Hydrolase</keyword>
<evidence type="ECO:0000313" key="3">
    <source>
        <dbReference type="EMBL" id="MFD2610352.1"/>
    </source>
</evidence>
<dbReference type="Proteomes" id="UP001597475">
    <property type="component" value="Unassembled WGS sequence"/>
</dbReference>
<dbReference type="InterPro" id="IPR004843">
    <property type="entry name" value="Calcineurin-like_PHP"/>
</dbReference>
<dbReference type="GO" id="GO:0016787">
    <property type="term" value="F:hydrolase activity"/>
    <property type="evidence" value="ECO:0007669"/>
    <property type="project" value="UniProtKB-KW"/>
</dbReference>
<evidence type="ECO:0000313" key="4">
    <source>
        <dbReference type="Proteomes" id="UP001597475"/>
    </source>
</evidence>
<accession>A0ABW5P4X6</accession>
<dbReference type="Pfam" id="PF00149">
    <property type="entry name" value="Metallophos"/>
    <property type="match status" value="1"/>
</dbReference>
<feature type="chain" id="PRO_5046204992" evidence="1">
    <location>
        <begin position="16"/>
        <end position="332"/>
    </location>
</feature>
<dbReference type="EC" id="3.1.-.-" evidence="3"/>
<evidence type="ECO:0000259" key="2">
    <source>
        <dbReference type="Pfam" id="PF00149"/>
    </source>
</evidence>
<gene>
    <name evidence="3" type="ORF">ACFSR9_13025</name>
</gene>
<feature type="signal peptide" evidence="1">
    <location>
        <begin position="1"/>
        <end position="15"/>
    </location>
</feature>
<feature type="domain" description="Calcineurin-like phosphoesterase" evidence="2">
    <location>
        <begin position="30"/>
        <end position="238"/>
    </location>
</feature>
<keyword evidence="4" id="KW-1185">Reference proteome</keyword>
<name>A0ABW5P4X6_9DEIO</name>
<dbReference type="RefSeq" id="WP_386846467.1">
    <property type="nucleotide sequence ID" value="NZ_JBHUMK010000060.1"/>
</dbReference>
<proteinExistence type="predicted"/>
<organism evidence="3 4">
    <name type="scientific">Deinococcus taklimakanensis</name>
    <dbReference type="NCBI Taxonomy" id="536443"/>
    <lineage>
        <taxon>Bacteria</taxon>
        <taxon>Thermotogati</taxon>
        <taxon>Deinococcota</taxon>
        <taxon>Deinococci</taxon>
        <taxon>Deinococcales</taxon>
        <taxon>Deinococcaceae</taxon>
        <taxon>Deinococcus</taxon>
    </lineage>
</organism>